<organism evidence="8 9">
    <name type="scientific">[Torrubiella] hemipterigena</name>
    <dbReference type="NCBI Taxonomy" id="1531966"/>
    <lineage>
        <taxon>Eukaryota</taxon>
        <taxon>Fungi</taxon>
        <taxon>Dikarya</taxon>
        <taxon>Ascomycota</taxon>
        <taxon>Pezizomycotina</taxon>
        <taxon>Sordariomycetes</taxon>
        <taxon>Hypocreomycetidae</taxon>
        <taxon>Hypocreales</taxon>
        <taxon>Clavicipitaceae</taxon>
        <taxon>Clavicipitaceae incertae sedis</taxon>
        <taxon>'Torrubiella' clade</taxon>
    </lineage>
</organism>
<dbReference type="GO" id="GO:0005886">
    <property type="term" value="C:plasma membrane"/>
    <property type="evidence" value="ECO:0007669"/>
    <property type="project" value="TreeGrafter"/>
</dbReference>
<feature type="region of interest" description="Disordered" evidence="5">
    <location>
        <begin position="1"/>
        <end position="25"/>
    </location>
</feature>
<evidence type="ECO:0000256" key="6">
    <source>
        <dbReference type="SAM" id="Phobius"/>
    </source>
</evidence>
<feature type="transmembrane region" description="Helical" evidence="6">
    <location>
        <begin position="505"/>
        <end position="526"/>
    </location>
</feature>
<dbReference type="Gene3D" id="1.20.1250.20">
    <property type="entry name" value="MFS general substrate transporter like domains"/>
    <property type="match status" value="1"/>
</dbReference>
<dbReference type="InterPro" id="IPR036259">
    <property type="entry name" value="MFS_trans_sf"/>
</dbReference>
<evidence type="ECO:0000313" key="9">
    <source>
        <dbReference type="Proteomes" id="UP000039046"/>
    </source>
</evidence>
<feature type="transmembrane region" description="Helical" evidence="6">
    <location>
        <begin position="74"/>
        <end position="92"/>
    </location>
</feature>
<dbReference type="PANTHER" id="PTHR23501">
    <property type="entry name" value="MAJOR FACILITATOR SUPERFAMILY"/>
    <property type="match status" value="1"/>
</dbReference>
<sequence length="556" mass="59160">MATKDSAAIGNPPMNPSNDNAATGDNARQPLSPKRFWVLSVGICLGLFLSMIDSSIVATSLYTIGTDLDSLSSINWVALAYTLAYLGCAVAFARASDVVGRRDAFIVAYILFFAFSLACGFAKNLTQLIAFRSLQGLGGSGLYSLTMIILPEACPDHMMQHVGALIGMVIAGSGVFGPVLGGILTQYANWRWIFWINGPIGFVSLAIFIFSWPSKKGTGSTRHSWRKFDFVGTILVMAAAILVVFAFQNAGESSSSIWSSATFIAPIVVGCLCWTFVVGWGAVLQSSSWGQTIAPAFPLQLFSNRYYAAGSLSTLLLGFPFLLIVFSFPTRAQVVSEKSALLSGLMLLPMLGTTAIGSAVGGKLNSTKNYLFETLATGASLMTIGCGLLTLVGGSEDDPKALGFLTFCGLGFGLSTSAATMLVTVEAPLFNSAAAHGILAQMRILGGSLGISASTVLLREELRKHLSNAGRDNAKAVGSSMKTSIMDVTSPEVRLAYTEAFHKGMIIATAIAGASMLVTLMGYRRVRQDMLEQRRMLAHQEKLRRTEAMEMTHGLA</sequence>
<feature type="transmembrane region" description="Helical" evidence="6">
    <location>
        <begin position="306"/>
        <end position="328"/>
    </location>
</feature>
<feature type="transmembrane region" description="Helical" evidence="6">
    <location>
        <begin position="190"/>
        <end position="210"/>
    </location>
</feature>
<dbReference type="InterPro" id="IPR020846">
    <property type="entry name" value="MFS_dom"/>
</dbReference>
<feature type="transmembrane region" description="Helical" evidence="6">
    <location>
        <begin position="162"/>
        <end position="184"/>
    </location>
</feature>
<protein>
    <recommendedName>
        <fullName evidence="7">Major facilitator superfamily (MFS) profile domain-containing protein</fullName>
    </recommendedName>
</protein>
<feature type="transmembrane region" description="Helical" evidence="6">
    <location>
        <begin position="230"/>
        <end position="251"/>
    </location>
</feature>
<dbReference type="SUPFAM" id="SSF103473">
    <property type="entry name" value="MFS general substrate transporter"/>
    <property type="match status" value="1"/>
</dbReference>
<evidence type="ECO:0000256" key="5">
    <source>
        <dbReference type="SAM" id="MobiDB-lite"/>
    </source>
</evidence>
<keyword evidence="4 6" id="KW-0472">Membrane</keyword>
<gene>
    <name evidence="8" type="ORF">VHEMI10634</name>
</gene>
<dbReference type="EMBL" id="CDHN01000008">
    <property type="protein sequence ID" value="CEJ95136.1"/>
    <property type="molecule type" value="Genomic_DNA"/>
</dbReference>
<feature type="domain" description="Major facilitator superfamily (MFS) profile" evidence="7">
    <location>
        <begin position="39"/>
        <end position="527"/>
    </location>
</feature>
<feature type="transmembrane region" description="Helical" evidence="6">
    <location>
        <begin position="263"/>
        <end position="285"/>
    </location>
</feature>
<accession>A0A0A1TDN2</accession>
<feature type="transmembrane region" description="Helical" evidence="6">
    <location>
        <begin position="340"/>
        <end position="360"/>
    </location>
</feature>
<evidence type="ECO:0000259" key="7">
    <source>
        <dbReference type="PROSITE" id="PS50850"/>
    </source>
</evidence>
<feature type="transmembrane region" description="Helical" evidence="6">
    <location>
        <begin position="36"/>
        <end position="62"/>
    </location>
</feature>
<feature type="transmembrane region" description="Helical" evidence="6">
    <location>
        <begin position="404"/>
        <end position="425"/>
    </location>
</feature>
<dbReference type="Proteomes" id="UP000039046">
    <property type="component" value="Unassembled WGS sequence"/>
</dbReference>
<reference evidence="8 9" key="1">
    <citation type="journal article" date="2015" name="Genome Announc.">
        <title>Draft Genome Sequence and Gene Annotation of the Entomopathogenic Fungus Verticillium hemipterigenum.</title>
        <authorList>
            <person name="Horn F."/>
            <person name="Habel A."/>
            <person name="Scharf D.H."/>
            <person name="Dworschak J."/>
            <person name="Brakhage A.A."/>
            <person name="Guthke R."/>
            <person name="Hertweck C."/>
            <person name="Linde J."/>
        </authorList>
    </citation>
    <scope>NUCLEOTIDE SEQUENCE [LARGE SCALE GENOMIC DNA]</scope>
</reference>
<keyword evidence="3 6" id="KW-1133">Transmembrane helix</keyword>
<evidence type="ECO:0000256" key="2">
    <source>
        <dbReference type="ARBA" id="ARBA00022692"/>
    </source>
</evidence>
<proteinExistence type="predicted"/>
<dbReference type="InterPro" id="IPR011701">
    <property type="entry name" value="MFS"/>
</dbReference>
<dbReference type="GO" id="GO:0022857">
    <property type="term" value="F:transmembrane transporter activity"/>
    <property type="evidence" value="ECO:0007669"/>
    <property type="project" value="InterPro"/>
</dbReference>
<dbReference type="OrthoDB" id="440553at2759"/>
<keyword evidence="2 6" id="KW-0812">Transmembrane</keyword>
<dbReference type="PRINTS" id="PR01036">
    <property type="entry name" value="TCRTETB"/>
</dbReference>
<dbReference type="PROSITE" id="PS50850">
    <property type="entry name" value="MFS"/>
    <property type="match status" value="1"/>
</dbReference>
<evidence type="ECO:0000256" key="1">
    <source>
        <dbReference type="ARBA" id="ARBA00004141"/>
    </source>
</evidence>
<feature type="transmembrane region" description="Helical" evidence="6">
    <location>
        <begin position="104"/>
        <end position="123"/>
    </location>
</feature>
<name>A0A0A1TDN2_9HYPO</name>
<dbReference type="PANTHER" id="PTHR23501:SF43">
    <property type="entry name" value="MULTIDRUG TRANSPORTER, PUTATIVE (AFU_ORTHOLOGUE AFUA_6G03040)-RELATED"/>
    <property type="match status" value="1"/>
</dbReference>
<keyword evidence="9" id="KW-1185">Reference proteome</keyword>
<dbReference type="AlphaFoldDB" id="A0A0A1TDN2"/>
<comment type="subcellular location">
    <subcellularLocation>
        <location evidence="1">Membrane</location>
        <topology evidence="1">Multi-pass membrane protein</topology>
    </subcellularLocation>
</comment>
<dbReference type="Pfam" id="PF07690">
    <property type="entry name" value="MFS_1"/>
    <property type="match status" value="1"/>
</dbReference>
<feature type="transmembrane region" description="Helical" evidence="6">
    <location>
        <begin position="372"/>
        <end position="392"/>
    </location>
</feature>
<evidence type="ECO:0000313" key="8">
    <source>
        <dbReference type="EMBL" id="CEJ95136.1"/>
    </source>
</evidence>
<evidence type="ECO:0000256" key="4">
    <source>
        <dbReference type="ARBA" id="ARBA00023136"/>
    </source>
</evidence>
<evidence type="ECO:0000256" key="3">
    <source>
        <dbReference type="ARBA" id="ARBA00022989"/>
    </source>
</evidence>
<dbReference type="HOGENOM" id="CLU_000960_22_2_1"/>